<dbReference type="Pfam" id="PF02485">
    <property type="entry name" value="Branch"/>
    <property type="match status" value="1"/>
</dbReference>
<comment type="similarity">
    <text evidence="10">Belongs to the glycosyltransferase 14 family.</text>
</comment>
<comment type="pathway">
    <text evidence="2">Protein modification; protein glycosylation.</text>
</comment>
<dbReference type="InterPro" id="IPR003406">
    <property type="entry name" value="Glyco_trans_14"/>
</dbReference>
<evidence type="ECO:0000256" key="3">
    <source>
        <dbReference type="ARBA" id="ARBA00022676"/>
    </source>
</evidence>
<keyword evidence="6" id="KW-0735">Signal-anchor</keyword>
<keyword evidence="4" id="KW-0808">Transferase</keyword>
<keyword evidence="9" id="KW-0325">Glycoprotein</keyword>
<evidence type="ECO:0000256" key="1">
    <source>
        <dbReference type="ARBA" id="ARBA00004606"/>
    </source>
</evidence>
<dbReference type="Proteomes" id="UP000274131">
    <property type="component" value="Unassembled WGS sequence"/>
</dbReference>
<keyword evidence="7 11" id="KW-1133">Transmembrane helix</keyword>
<evidence type="ECO:0000313" key="13">
    <source>
        <dbReference type="Proteomes" id="UP000274131"/>
    </source>
</evidence>
<dbReference type="OrthoDB" id="2019572at2759"/>
<dbReference type="EMBL" id="UXUI01007780">
    <property type="protein sequence ID" value="VDD89410.1"/>
    <property type="molecule type" value="Genomic_DNA"/>
</dbReference>
<evidence type="ECO:0000256" key="11">
    <source>
        <dbReference type="SAM" id="Phobius"/>
    </source>
</evidence>
<evidence type="ECO:0000256" key="6">
    <source>
        <dbReference type="ARBA" id="ARBA00022968"/>
    </source>
</evidence>
<keyword evidence="8 11" id="KW-0472">Membrane</keyword>
<feature type="transmembrane region" description="Helical" evidence="11">
    <location>
        <begin position="7"/>
        <end position="29"/>
    </location>
</feature>
<name>A0A0N4V342_ENTVE</name>
<evidence type="ECO:0000256" key="4">
    <source>
        <dbReference type="ARBA" id="ARBA00022679"/>
    </source>
</evidence>
<evidence type="ECO:0000313" key="14">
    <source>
        <dbReference type="WBParaSite" id="EVEC_0000445301-mRNA-1"/>
    </source>
</evidence>
<dbReference type="PANTHER" id="PTHR19297:SF185">
    <property type="entry name" value="BETA-1,3-GALACTOSYL-O-GLYCOSYL-GLYCOPROTEIN BETA-1,6-N-ACETYLGLUCOSAMINYLTRANSFERASE 3"/>
    <property type="match status" value="1"/>
</dbReference>
<dbReference type="WBParaSite" id="EVEC_0000445301-mRNA-1">
    <property type="protein sequence ID" value="EVEC_0000445301-mRNA-1"/>
    <property type="gene ID" value="EVEC_0000445301"/>
</dbReference>
<comment type="subcellular location">
    <subcellularLocation>
        <location evidence="1">Membrane</location>
        <topology evidence="1">Single-pass type II membrane protein</topology>
    </subcellularLocation>
</comment>
<dbReference type="STRING" id="51028.A0A0N4V342"/>
<dbReference type="AlphaFoldDB" id="A0A0N4V342"/>
<keyword evidence="3" id="KW-0328">Glycosyltransferase</keyword>
<keyword evidence="5 11" id="KW-0812">Transmembrane</keyword>
<sequence>MHRKYKIITKVSCCLGIYFLVVYPLKLFYDSSQRCQKIISFFGFNLMPLSEEEEKYPLAYGMLVYKWTDQVYYTVSAFYQPQNQYCIGIDNKSDRAFKRNVGYLAQCFPNIHVMEVPAVSYCGHSVIWAVHLCLRYLTSLPSKWKYYQYLTGFDLPLKTNHQMVRIFKQLNGSFNGEVKAFQLDRLRNKSNMHPPYKLKLFKSSLSATFSRETAEFLASSREAMALLSFLNGTFCPDESFWTTLIGNKNGSYYCKPENLTAVPFYISQCWLSGKYVSASCAFGVGDVPSLLQRPQLVAHKFYLDYEPAAYFCLYQKVRERAQEDIASFNEKPYGDLPGPRLTRGEDISEWFKNNAY</sequence>
<evidence type="ECO:0000313" key="12">
    <source>
        <dbReference type="EMBL" id="VDD89410.1"/>
    </source>
</evidence>
<keyword evidence="13" id="KW-1185">Reference proteome</keyword>
<evidence type="ECO:0000256" key="7">
    <source>
        <dbReference type="ARBA" id="ARBA00022989"/>
    </source>
</evidence>
<dbReference type="PANTHER" id="PTHR19297">
    <property type="entry name" value="GLYCOSYLTRANSFERASE 14 FAMILY MEMBER"/>
    <property type="match status" value="1"/>
</dbReference>
<evidence type="ECO:0000256" key="5">
    <source>
        <dbReference type="ARBA" id="ARBA00022692"/>
    </source>
</evidence>
<evidence type="ECO:0000256" key="2">
    <source>
        <dbReference type="ARBA" id="ARBA00004922"/>
    </source>
</evidence>
<reference evidence="14" key="1">
    <citation type="submission" date="2017-02" db="UniProtKB">
        <authorList>
            <consortium name="WormBaseParasite"/>
        </authorList>
    </citation>
    <scope>IDENTIFICATION</scope>
</reference>
<organism evidence="14">
    <name type="scientific">Enterobius vermicularis</name>
    <name type="common">Human pinworm</name>
    <dbReference type="NCBI Taxonomy" id="51028"/>
    <lineage>
        <taxon>Eukaryota</taxon>
        <taxon>Metazoa</taxon>
        <taxon>Ecdysozoa</taxon>
        <taxon>Nematoda</taxon>
        <taxon>Chromadorea</taxon>
        <taxon>Rhabditida</taxon>
        <taxon>Spirurina</taxon>
        <taxon>Oxyuridomorpha</taxon>
        <taxon>Oxyuroidea</taxon>
        <taxon>Oxyuridae</taxon>
        <taxon>Enterobius</taxon>
    </lineage>
</organism>
<reference evidence="12 13" key="2">
    <citation type="submission" date="2018-10" db="EMBL/GenBank/DDBJ databases">
        <authorList>
            <consortium name="Pathogen Informatics"/>
        </authorList>
    </citation>
    <scope>NUCLEOTIDE SEQUENCE [LARGE SCALE GENOMIC DNA]</scope>
</reference>
<proteinExistence type="inferred from homology"/>
<evidence type="ECO:0000256" key="9">
    <source>
        <dbReference type="ARBA" id="ARBA00023180"/>
    </source>
</evidence>
<accession>A0A0N4V342</accession>
<dbReference type="GO" id="GO:0008375">
    <property type="term" value="F:acetylglucosaminyltransferase activity"/>
    <property type="evidence" value="ECO:0007669"/>
    <property type="project" value="TreeGrafter"/>
</dbReference>
<evidence type="ECO:0000256" key="10">
    <source>
        <dbReference type="ARBA" id="ARBA00038150"/>
    </source>
</evidence>
<protein>
    <submittedName>
        <fullName evidence="14">SCP domain-containing protein</fullName>
    </submittedName>
</protein>
<evidence type="ECO:0000256" key="8">
    <source>
        <dbReference type="ARBA" id="ARBA00023136"/>
    </source>
</evidence>
<gene>
    <name evidence="12" type="ORF">EVEC_LOCUS4161</name>
</gene>
<dbReference type="GO" id="GO:0016020">
    <property type="term" value="C:membrane"/>
    <property type="evidence" value="ECO:0007669"/>
    <property type="project" value="UniProtKB-SubCell"/>
</dbReference>